<evidence type="ECO:0000256" key="3">
    <source>
        <dbReference type="SAM" id="MobiDB-lite"/>
    </source>
</evidence>
<evidence type="ECO:0000256" key="2">
    <source>
        <dbReference type="PROSITE-ProRule" id="PRU00117"/>
    </source>
</evidence>
<feature type="region of interest" description="Disordered" evidence="3">
    <location>
        <begin position="829"/>
        <end position="849"/>
    </location>
</feature>
<dbReference type="Proteomes" id="UP001172684">
    <property type="component" value="Unassembled WGS sequence"/>
</dbReference>
<feature type="compositionally biased region" description="Low complexity" evidence="3">
    <location>
        <begin position="81"/>
        <end position="110"/>
    </location>
</feature>
<feature type="compositionally biased region" description="Basic and acidic residues" evidence="3">
    <location>
        <begin position="26"/>
        <end position="37"/>
    </location>
</feature>
<organism evidence="5 6">
    <name type="scientific">Coniosporium apollinis</name>
    <dbReference type="NCBI Taxonomy" id="61459"/>
    <lineage>
        <taxon>Eukaryota</taxon>
        <taxon>Fungi</taxon>
        <taxon>Dikarya</taxon>
        <taxon>Ascomycota</taxon>
        <taxon>Pezizomycotina</taxon>
        <taxon>Dothideomycetes</taxon>
        <taxon>Dothideomycetes incertae sedis</taxon>
        <taxon>Coniosporium</taxon>
    </lineage>
</organism>
<feature type="compositionally biased region" description="Low complexity" evidence="3">
    <location>
        <begin position="1149"/>
        <end position="1168"/>
    </location>
</feature>
<feature type="region of interest" description="Disordered" evidence="3">
    <location>
        <begin position="1"/>
        <end position="153"/>
    </location>
</feature>
<feature type="domain" description="K Homology" evidence="4">
    <location>
        <begin position="959"/>
        <end position="1036"/>
    </location>
</feature>
<protein>
    <recommendedName>
        <fullName evidence="4">K Homology domain-containing protein</fullName>
    </recommendedName>
</protein>
<comment type="caution">
    <text evidence="5">The sequence shown here is derived from an EMBL/GenBank/DDBJ whole genome shotgun (WGS) entry which is preliminary data.</text>
</comment>
<keyword evidence="1" id="KW-0677">Repeat</keyword>
<dbReference type="SMART" id="SM00322">
    <property type="entry name" value="KH"/>
    <property type="match status" value="10"/>
</dbReference>
<feature type="domain" description="K Homology" evidence="4">
    <location>
        <begin position="883"/>
        <end position="955"/>
    </location>
</feature>
<dbReference type="CDD" id="cd22408">
    <property type="entry name" value="KH-I_Vigilin_rpt4"/>
    <property type="match status" value="1"/>
</dbReference>
<dbReference type="InterPro" id="IPR036612">
    <property type="entry name" value="KH_dom_type_1_sf"/>
</dbReference>
<dbReference type="Pfam" id="PF22952">
    <property type="entry name" value="KH_11"/>
    <property type="match status" value="1"/>
</dbReference>
<dbReference type="Gene3D" id="3.30.1370.10">
    <property type="entry name" value="K Homology domain, type 1"/>
    <property type="match status" value="8"/>
</dbReference>
<gene>
    <name evidence="5" type="ORF">H2201_002475</name>
</gene>
<evidence type="ECO:0000313" key="5">
    <source>
        <dbReference type="EMBL" id="KAJ9667274.1"/>
    </source>
</evidence>
<feature type="compositionally biased region" description="Polar residues" evidence="3">
    <location>
        <begin position="1"/>
        <end position="11"/>
    </location>
</feature>
<evidence type="ECO:0000256" key="1">
    <source>
        <dbReference type="ARBA" id="ARBA00022737"/>
    </source>
</evidence>
<feature type="domain" description="K Homology" evidence="4">
    <location>
        <begin position="305"/>
        <end position="393"/>
    </location>
</feature>
<dbReference type="SUPFAM" id="SSF54791">
    <property type="entry name" value="Eukaryotic type KH-domain (KH-domain type I)"/>
    <property type="match status" value="7"/>
</dbReference>
<feature type="domain" description="K Homology" evidence="4">
    <location>
        <begin position="1112"/>
        <end position="1230"/>
    </location>
</feature>
<feature type="region of interest" description="Disordered" evidence="3">
    <location>
        <begin position="255"/>
        <end position="276"/>
    </location>
</feature>
<evidence type="ECO:0000259" key="4">
    <source>
        <dbReference type="SMART" id="SM00322"/>
    </source>
</evidence>
<dbReference type="CDD" id="cd22449">
    <property type="entry name" value="KH-I_ScSCP160_rpt4"/>
    <property type="match status" value="1"/>
</dbReference>
<evidence type="ECO:0000313" key="6">
    <source>
        <dbReference type="Proteomes" id="UP001172684"/>
    </source>
</evidence>
<dbReference type="CDD" id="cd22450">
    <property type="entry name" value="KH-I_ScSCP160_rpt5"/>
    <property type="match status" value="1"/>
</dbReference>
<dbReference type="PANTHER" id="PTHR10627">
    <property type="entry name" value="SCP160"/>
    <property type="match status" value="1"/>
</dbReference>
<feature type="compositionally biased region" description="Polar residues" evidence="3">
    <location>
        <begin position="119"/>
        <end position="147"/>
    </location>
</feature>
<feature type="domain" description="K Homology" evidence="4">
    <location>
        <begin position="223"/>
        <end position="301"/>
    </location>
</feature>
<dbReference type="InterPro" id="IPR054548">
    <property type="entry name" value="SCP160-like_KH"/>
</dbReference>
<dbReference type="PANTHER" id="PTHR10627:SF31">
    <property type="entry name" value="DODECA-SATELLITE-BINDING PROTEIN 1, ISOFORM A"/>
    <property type="match status" value="1"/>
</dbReference>
<proteinExistence type="predicted"/>
<name>A0ABQ9NY18_9PEZI</name>
<feature type="domain" description="K Homology" evidence="4">
    <location>
        <begin position="399"/>
        <end position="467"/>
    </location>
</feature>
<keyword evidence="6" id="KW-1185">Reference proteome</keyword>
<sequence length="1308" mass="142614">MDNEASASTPAQAEEELRPGQLLAKQHAEEEARRQVTVEDVVDEEDIAHPPPSATPRSEELSEKAAGKKPAQELNTQSEEAFPALGAPKARAAAVPSAWGGKPASGASNGVNGGANGRPVSSTVSSRASTPASGMMTPASTAASHTVSLPGRHTESIDFAPSQLQPRNQLKKPVQDVLRDINKRSKATVQMRQGAGGRIIFEGQGPVDAVRQSLKEVAKELGAKQSIKVTIPASLRGHIVGRGGATIQGIIKRTGAKVQMPRQDDPSAPADDDESATIDVLIEGDALSAEMARREVEAIVNERTSTVNMRLKDIPAELYPFLAGAHNSEIKKYEPEGVNIQIPHYHTWTEQAPNVVARGQPLAFPPQANLPIIISGERQAAQKAREAIEANAEKLKRGYVINEVPNIERGRHQFVVGERGGSLHDFLEETGCSVILPPSGDDSETIYVIGPEGSIEGAIAKIDDITSQMSMANVDVARQHGNSHAHARDLSRYLRQRQAIEELEKMHNASIVLPSSADSTSSWNIYARENKNAMQARKDVMGLISGFPPSRFASVDVDPFYHQRLQQQRAEQIRREHGVHVVFPEAHEDSPQLLLVFERPGSPSEFELPRKQPSAAEVKEYQAALEEVQKAILAAVSGQDQITSREIEAPPKFHDKIRRYADREQQGIPDDAFPVELLFPGARTQRVQQPSGNGISVRGPASSVDDMAEKLLAFILQEEQDERERGYTTSFEYPQKFANFLIGKRGENIRKLREEFDVDIQVHDGKVDLKGPQAKCEAAKKEILTMAKRLEDEATYVLKIKPQYHRDLIGARGSQVNRLQDRYNVRVNFPRSAQNEDAETESGGSQKNFRAQAPDEVIIKGPKRGADEAREELLNLLQYTIDNSHSATVSVAPDQIPSLIGQGGREMENLRLATGAQVDVPSRDQVDASGRAEIKIKGTKKAVEDAKKMLEERAKVFDNTVTRNIEIDKKHHKALIGGGGSNIRQIVISAGGPDDRRELARMVRFPRPESAENTIRVEGPAAVVDKIVAALQESVNQRENSTTSTLDVEPSKHRLLIGRGGETRRALESQFGVTIDVPKQTATGAARTAVKVTGQPSDVEKAVEHITQLVKDQEGETVNIPRKYHHLIADNGAFFRRLRNDFRVTVDHAGQTPPARPAAPQQQGPRGRVAQGGAMPLITDDVSPAPDTHSWELVDAAATLPDEDGEIPWILRGSPENVARAKGALEQALKAAQTPSVTGYLILPDPGLYRFVVGQGGATVNGIRRKTGTRVQVPRGGKGDEAIEIVGERKGVEEARDLILEAVRNGSR</sequence>
<dbReference type="InterPro" id="IPR004087">
    <property type="entry name" value="KH_dom"/>
</dbReference>
<feature type="domain" description="K Homology" evidence="4">
    <location>
        <begin position="792"/>
        <end position="878"/>
    </location>
</feature>
<accession>A0ABQ9NY18</accession>
<dbReference type="InterPro" id="IPR004088">
    <property type="entry name" value="KH_dom_type_1"/>
</dbReference>
<dbReference type="CDD" id="cd22448">
    <property type="entry name" value="KH-I_ScSCP160_rpt3"/>
    <property type="match status" value="1"/>
</dbReference>
<feature type="domain" description="K Homology" evidence="4">
    <location>
        <begin position="1235"/>
        <end position="1304"/>
    </location>
</feature>
<keyword evidence="2" id="KW-0694">RNA-binding</keyword>
<feature type="domain" description="K Homology" evidence="4">
    <location>
        <begin position="725"/>
        <end position="788"/>
    </location>
</feature>
<dbReference type="PROSITE" id="PS50084">
    <property type="entry name" value="KH_TYPE_1"/>
    <property type="match status" value="8"/>
</dbReference>
<dbReference type="EMBL" id="JAPDRL010000013">
    <property type="protein sequence ID" value="KAJ9667274.1"/>
    <property type="molecule type" value="Genomic_DNA"/>
</dbReference>
<feature type="region of interest" description="Disordered" evidence="3">
    <location>
        <begin position="1149"/>
        <end position="1169"/>
    </location>
</feature>
<dbReference type="Pfam" id="PF00013">
    <property type="entry name" value="KH_1"/>
    <property type="match status" value="7"/>
</dbReference>
<feature type="domain" description="K Homology" evidence="4">
    <location>
        <begin position="1040"/>
        <end position="1111"/>
    </location>
</feature>
<feature type="compositionally biased region" description="Basic and acidic residues" evidence="3">
    <location>
        <begin position="57"/>
        <end position="66"/>
    </location>
</feature>
<reference evidence="5" key="1">
    <citation type="submission" date="2022-10" db="EMBL/GenBank/DDBJ databases">
        <title>Culturing micro-colonial fungi from biological soil crusts in the Mojave desert and describing Neophaeococcomyces mojavensis, and introducing the new genera and species Taxawa tesnikishii.</title>
        <authorList>
            <person name="Kurbessoian T."/>
            <person name="Stajich J.E."/>
        </authorList>
    </citation>
    <scope>NUCLEOTIDE SEQUENCE</scope>
    <source>
        <strain evidence="5">TK_1</strain>
    </source>
</reference>